<gene>
    <name evidence="1" type="ORF">BpHYR1_016239</name>
</gene>
<dbReference type="EMBL" id="REGN01003312">
    <property type="protein sequence ID" value="RNA23323.1"/>
    <property type="molecule type" value="Genomic_DNA"/>
</dbReference>
<evidence type="ECO:0000313" key="2">
    <source>
        <dbReference type="Proteomes" id="UP000276133"/>
    </source>
</evidence>
<dbReference type="Proteomes" id="UP000276133">
    <property type="component" value="Unassembled WGS sequence"/>
</dbReference>
<evidence type="ECO:0000313" key="1">
    <source>
        <dbReference type="EMBL" id="RNA23323.1"/>
    </source>
</evidence>
<keyword evidence="2" id="KW-1185">Reference proteome</keyword>
<name>A0A3M7RIC5_BRAPC</name>
<comment type="caution">
    <text evidence="1">The sequence shown here is derived from an EMBL/GenBank/DDBJ whole genome shotgun (WGS) entry which is preliminary data.</text>
</comment>
<accession>A0A3M7RIC5</accession>
<organism evidence="1 2">
    <name type="scientific">Brachionus plicatilis</name>
    <name type="common">Marine rotifer</name>
    <name type="synonym">Brachionus muelleri</name>
    <dbReference type="NCBI Taxonomy" id="10195"/>
    <lineage>
        <taxon>Eukaryota</taxon>
        <taxon>Metazoa</taxon>
        <taxon>Spiralia</taxon>
        <taxon>Gnathifera</taxon>
        <taxon>Rotifera</taxon>
        <taxon>Eurotatoria</taxon>
        <taxon>Monogononta</taxon>
        <taxon>Pseudotrocha</taxon>
        <taxon>Ploima</taxon>
        <taxon>Brachionidae</taxon>
        <taxon>Brachionus</taxon>
    </lineage>
</organism>
<proteinExistence type="predicted"/>
<sequence length="129" mass="13831">MERPPLYSGSVWLRKDGTLVGEVASVMYGFWATGLTGLNMSSFFDWLLSKLAVPYGELLIVGAAGCASWEACVGCASPLPKVFDGCEPKERPVEPVPVEPRLKVAGWLAVDVPNRPPVDGVVVVPKIDC</sequence>
<protein>
    <submittedName>
        <fullName evidence="1">Uncharacterized protein</fullName>
    </submittedName>
</protein>
<dbReference type="AlphaFoldDB" id="A0A3M7RIC5"/>
<reference evidence="1 2" key="1">
    <citation type="journal article" date="2018" name="Sci. Rep.">
        <title>Genomic signatures of local adaptation to the degree of environmental predictability in rotifers.</title>
        <authorList>
            <person name="Franch-Gras L."/>
            <person name="Hahn C."/>
            <person name="Garcia-Roger E.M."/>
            <person name="Carmona M.J."/>
            <person name="Serra M."/>
            <person name="Gomez A."/>
        </authorList>
    </citation>
    <scope>NUCLEOTIDE SEQUENCE [LARGE SCALE GENOMIC DNA]</scope>
    <source>
        <strain evidence="1">HYR1</strain>
    </source>
</reference>